<dbReference type="InterPro" id="IPR012668">
    <property type="entry name" value="CHP02466"/>
</dbReference>
<dbReference type="EMBL" id="CP020083">
    <property type="protein sequence ID" value="ASR52172.1"/>
    <property type="molecule type" value="Genomic_DNA"/>
</dbReference>
<feature type="repeat" description="TPR" evidence="1">
    <location>
        <begin position="52"/>
        <end position="85"/>
    </location>
</feature>
<dbReference type="PROSITE" id="PS50005">
    <property type="entry name" value="TPR"/>
    <property type="match status" value="5"/>
</dbReference>
<dbReference type="Pfam" id="PF13759">
    <property type="entry name" value="2OG-FeII_Oxy_5"/>
    <property type="match status" value="1"/>
</dbReference>
<evidence type="ECO:0000256" key="1">
    <source>
        <dbReference type="PROSITE-ProRule" id="PRU00339"/>
    </source>
</evidence>
<dbReference type="GeneID" id="303486385"/>
<accession>A0ABM6M829</accession>
<dbReference type="InterPro" id="IPR052943">
    <property type="entry name" value="TMTC_O-mannosyl-trnsfr"/>
</dbReference>
<dbReference type="Pfam" id="PF14559">
    <property type="entry name" value="TPR_19"/>
    <property type="match status" value="3"/>
</dbReference>
<dbReference type="PROSITE" id="PS50293">
    <property type="entry name" value="TPR_REGION"/>
    <property type="match status" value="3"/>
</dbReference>
<dbReference type="Gene3D" id="1.25.40.10">
    <property type="entry name" value="Tetratricopeptide repeat domain"/>
    <property type="match status" value="3"/>
</dbReference>
<dbReference type="Pfam" id="PF13432">
    <property type="entry name" value="TPR_16"/>
    <property type="match status" value="1"/>
</dbReference>
<dbReference type="PANTHER" id="PTHR44809:SF1">
    <property type="entry name" value="PROTEIN O-MANNOSYL-TRANSFERASE TMTC1"/>
    <property type="match status" value="1"/>
</dbReference>
<keyword evidence="3" id="KW-1185">Reference proteome</keyword>
<dbReference type="RefSeq" id="WP_117352545.1">
    <property type="nucleotide sequence ID" value="NZ_CP020083.1"/>
</dbReference>
<feature type="repeat" description="TPR" evidence="1">
    <location>
        <begin position="154"/>
        <end position="187"/>
    </location>
</feature>
<dbReference type="Gene3D" id="2.60.120.620">
    <property type="entry name" value="q2cbj1_9rhob like domain"/>
    <property type="match status" value="1"/>
</dbReference>
<dbReference type="InterPro" id="IPR019734">
    <property type="entry name" value="TPR_rpt"/>
</dbReference>
<keyword evidence="1" id="KW-0802">TPR repeat</keyword>
<name>A0ABM6M829_9SPHN</name>
<dbReference type="InterPro" id="IPR011990">
    <property type="entry name" value="TPR-like_helical_dom_sf"/>
</dbReference>
<feature type="repeat" description="TPR" evidence="1">
    <location>
        <begin position="324"/>
        <end position="357"/>
    </location>
</feature>
<dbReference type="Proteomes" id="UP000258016">
    <property type="component" value="Chromosome"/>
</dbReference>
<reference evidence="2 3" key="1">
    <citation type="submission" date="2017-03" db="EMBL/GenBank/DDBJ databases">
        <title>Complete genome sequence of Blastomonas fulva degrading microcsystin LR.</title>
        <authorList>
            <person name="Lee H.-g."/>
            <person name="Jin L."/>
            <person name="oh H.-M."/>
        </authorList>
    </citation>
    <scope>NUCLEOTIDE SEQUENCE [LARGE SCALE GENOMIC DNA]</scope>
    <source>
        <strain evidence="2 3">T2</strain>
    </source>
</reference>
<evidence type="ECO:0008006" key="4">
    <source>
        <dbReference type="Google" id="ProtNLM"/>
    </source>
</evidence>
<dbReference type="SMART" id="SM00028">
    <property type="entry name" value="TPR"/>
    <property type="match status" value="8"/>
</dbReference>
<dbReference type="SUPFAM" id="SSF48452">
    <property type="entry name" value="TPR-like"/>
    <property type="match status" value="2"/>
</dbReference>
<sequence>MLAAAGAEVELARPQPSLEAALNQAMGLARSGQLDQAEAVLDRILTAAPRQPDALQLKGMVARQRGDQQAAADCFRRSLAVQPNQPHVLNNLGNSLTALGEHPEAVRAYQQAISLKPDYADARINLALAQIASDNPRQAVTTLEPLVRALPVNARAWAVLGQAYSALDDYTHAIKAYRAALQQHPDHAPWLHNLAVALRLAGRAQEALPLLQTCADRSPGEARIHYNLGHCLQDLGRADEAAGAYRRALALTPTDAAVHDSLSRLLWQQGDTLGHLSSYREALAAAPDDPALLAGLANRLTLSGRHDEAAALLAGPAARGIGGADLHYRHGQACWSAGNADQAFAAFDAALAIDPGHAPSLRESARCLIIADRLAPAADRLARRLDDDPFDQQALALQGLSWRLTGDPRAAWLIDPALIGAIRLIPPSGDGAAFNRDLDRALDALHTSRQHPLEQTLRGGTQTTDDLFSRDLPELLAVRAMIEAAIARHVAALPDDPSHPFLARKSEGFRFSGSWSVRLASGGHHTNHIHPEGWISAVYYVAVPDAVGDGQSGWLKLGETGLQLGAREQMLHSIRPEPGLLVLFPSYFYHGTVPFADAAHRTTIAFDVVPAR</sequence>
<dbReference type="PANTHER" id="PTHR44809">
    <property type="match status" value="1"/>
</dbReference>
<evidence type="ECO:0000313" key="2">
    <source>
        <dbReference type="EMBL" id="ASR52172.1"/>
    </source>
</evidence>
<proteinExistence type="predicted"/>
<evidence type="ECO:0000313" key="3">
    <source>
        <dbReference type="Proteomes" id="UP000258016"/>
    </source>
</evidence>
<organism evidence="2 3">
    <name type="scientific">Blastomonas fulva</name>
    <dbReference type="NCBI Taxonomy" id="1550728"/>
    <lineage>
        <taxon>Bacteria</taxon>
        <taxon>Pseudomonadati</taxon>
        <taxon>Pseudomonadota</taxon>
        <taxon>Alphaproteobacteria</taxon>
        <taxon>Sphingomonadales</taxon>
        <taxon>Sphingomonadaceae</taxon>
        <taxon>Blastomonas</taxon>
    </lineage>
</organism>
<protein>
    <recommendedName>
        <fullName evidence="4">Tetratricopeptide repeat protein</fullName>
    </recommendedName>
</protein>
<feature type="repeat" description="TPR" evidence="1">
    <location>
        <begin position="86"/>
        <end position="119"/>
    </location>
</feature>
<feature type="repeat" description="TPR" evidence="1">
    <location>
        <begin position="222"/>
        <end position="255"/>
    </location>
</feature>
<gene>
    <name evidence="2" type="ORF">B5J99_12460</name>
</gene>